<dbReference type="Gene3D" id="1.10.10.10">
    <property type="entry name" value="Winged helix-like DNA-binding domain superfamily/Winged helix DNA-binding domain"/>
    <property type="match status" value="1"/>
</dbReference>
<feature type="domain" description="OmpR/PhoB-type" evidence="4">
    <location>
        <begin position="126"/>
        <end position="230"/>
    </location>
</feature>
<dbReference type="GO" id="GO:0006355">
    <property type="term" value="P:regulation of DNA-templated transcription"/>
    <property type="evidence" value="ECO:0007669"/>
    <property type="project" value="InterPro"/>
</dbReference>
<proteinExistence type="predicted"/>
<accession>D7CMT6</accession>
<gene>
    <name evidence="5" type="ordered locus">Slip_1248</name>
</gene>
<dbReference type="Pfam" id="PF00486">
    <property type="entry name" value="Trans_reg_C"/>
    <property type="match status" value="1"/>
</dbReference>
<name>D7CMT6_SYNLT</name>
<dbReference type="GO" id="GO:0000160">
    <property type="term" value="P:phosphorelay signal transduction system"/>
    <property type="evidence" value="ECO:0007669"/>
    <property type="project" value="InterPro"/>
</dbReference>
<dbReference type="InterPro" id="IPR008984">
    <property type="entry name" value="SMAD_FHA_dom_sf"/>
</dbReference>
<reference evidence="5 6" key="2">
    <citation type="journal article" date="2010" name="Stand. Genomic Sci.">
        <title>Complete genome sequence of Syntrophothermus lipocalidus type strain (TGB-C1).</title>
        <authorList>
            <person name="Djao O.D."/>
            <person name="Zhang X."/>
            <person name="Lucas S."/>
            <person name="Lapidus A."/>
            <person name="Del Rio T.G."/>
            <person name="Nolan M."/>
            <person name="Tice H."/>
            <person name="Cheng J.F."/>
            <person name="Han C."/>
            <person name="Tapia R."/>
            <person name="Goodwin L."/>
            <person name="Pitluck S."/>
            <person name="Liolios K."/>
            <person name="Ivanova N."/>
            <person name="Mavromatis K."/>
            <person name="Mikhailova N."/>
            <person name="Ovchinnikova G."/>
            <person name="Pati A."/>
            <person name="Brambilla E."/>
            <person name="Chen A."/>
            <person name="Palaniappan K."/>
            <person name="Land M."/>
            <person name="Hauser L."/>
            <person name="Chang Y.J."/>
            <person name="Jeffries C.D."/>
            <person name="Rohde M."/>
            <person name="Sikorski J."/>
            <person name="Spring S."/>
            <person name="Goker M."/>
            <person name="Detter J.C."/>
            <person name="Woyke T."/>
            <person name="Bristow J."/>
            <person name="Eisen J.A."/>
            <person name="Markowitz V."/>
            <person name="Hugenholtz P."/>
            <person name="Kyrpides N.C."/>
            <person name="Klenk H.P."/>
        </authorList>
    </citation>
    <scope>NUCLEOTIDE SEQUENCE [LARGE SCALE GENOMIC DNA]</scope>
    <source>
        <strain evidence="6">DSM 12680 / TGB-C1</strain>
    </source>
</reference>
<organism evidence="5 6">
    <name type="scientific">Syntrophothermus lipocalidus (strain DSM 12680 / TGB-C1)</name>
    <dbReference type="NCBI Taxonomy" id="643648"/>
    <lineage>
        <taxon>Bacteria</taxon>
        <taxon>Bacillati</taxon>
        <taxon>Bacillota</taxon>
        <taxon>Clostridia</taxon>
        <taxon>Eubacteriales</taxon>
        <taxon>Syntrophomonadaceae</taxon>
        <taxon>Syntrophothermus</taxon>
    </lineage>
</organism>
<reference evidence="6" key="1">
    <citation type="journal article" date="2010" name="Stand. Genomic Sci.">
        <title>Complete genome sequence of Syntrophothermus lipocalidus type strain (TGB-C1T).</title>
        <authorList>
            <consortium name="US DOE Joint Genome Institute (JGI-PGF)"/>
            <person name="Djao O."/>
            <person name="Zhang X."/>
            <person name="Lucas S."/>
            <person name="Lapidus A."/>
            <person name="Glavina Del Rio T."/>
            <person name="Nolan M."/>
            <person name="Tice H."/>
            <person name="Cheng J."/>
            <person name="Han C."/>
            <person name="Tapia R."/>
            <person name="Goodwin L."/>
            <person name="Pitluck S."/>
            <person name="Liolios K."/>
            <person name="Ivanova N."/>
            <person name="Mavromatis K."/>
            <person name="Mikhailova N."/>
            <person name="Ovchinnikova G."/>
            <person name="Pati A."/>
            <person name="Brambilla E."/>
            <person name="Chen A."/>
            <person name="Palaniappan K."/>
            <person name="Land M."/>
            <person name="Hauser L."/>
            <person name="Chang Y."/>
            <person name="Jeffries C."/>
            <person name="Rohde M."/>
            <person name="Sikorski J."/>
            <person name="Spring S."/>
            <person name="Goker M."/>
            <person name="Detter J."/>
            <person name="Woyke T."/>
            <person name="Bristow J."/>
            <person name="Eisen J."/>
            <person name="Markowitz V."/>
            <person name="Hugenholtz P."/>
            <person name="Kyrpides N."/>
            <person name="Klenk H."/>
        </authorList>
    </citation>
    <scope>NUCLEOTIDE SEQUENCE [LARGE SCALE GENOMIC DNA]</scope>
    <source>
        <strain evidence="6">DSM 12680 / TGB-C1</strain>
    </source>
</reference>
<evidence type="ECO:0000313" key="5">
    <source>
        <dbReference type="EMBL" id="ADI02021.1"/>
    </source>
</evidence>
<dbReference type="PANTHER" id="PTHR23308">
    <property type="entry name" value="NUCLEAR INHIBITOR OF PROTEIN PHOSPHATASE-1"/>
    <property type="match status" value="1"/>
</dbReference>
<dbReference type="GO" id="GO:0003677">
    <property type="term" value="F:DNA binding"/>
    <property type="evidence" value="ECO:0007669"/>
    <property type="project" value="UniProtKB-UniRule"/>
</dbReference>
<dbReference type="PROSITE" id="PS50006">
    <property type="entry name" value="FHA_DOMAIN"/>
    <property type="match status" value="1"/>
</dbReference>
<dbReference type="Proteomes" id="UP000000378">
    <property type="component" value="Chromosome"/>
</dbReference>
<dbReference type="eggNOG" id="COG3710">
    <property type="taxonomic scope" value="Bacteria"/>
</dbReference>
<evidence type="ECO:0000259" key="4">
    <source>
        <dbReference type="PROSITE" id="PS51755"/>
    </source>
</evidence>
<dbReference type="Pfam" id="PF00498">
    <property type="entry name" value="FHA"/>
    <property type="match status" value="1"/>
</dbReference>
<protein>
    <submittedName>
        <fullName evidence="5">Transcriptional regulator, CadC</fullName>
    </submittedName>
</protein>
<dbReference type="SMART" id="SM00862">
    <property type="entry name" value="Trans_reg_C"/>
    <property type="match status" value="1"/>
</dbReference>
<evidence type="ECO:0000259" key="3">
    <source>
        <dbReference type="PROSITE" id="PS50006"/>
    </source>
</evidence>
<dbReference type="Gene3D" id="2.60.200.20">
    <property type="match status" value="1"/>
</dbReference>
<keyword evidence="1 2" id="KW-0238">DNA-binding</keyword>
<feature type="domain" description="FHA" evidence="3">
    <location>
        <begin position="29"/>
        <end position="81"/>
    </location>
</feature>
<evidence type="ECO:0000256" key="2">
    <source>
        <dbReference type="PROSITE-ProRule" id="PRU01091"/>
    </source>
</evidence>
<dbReference type="InterPro" id="IPR001867">
    <property type="entry name" value="OmpR/PhoB-type_DNA-bd"/>
</dbReference>
<dbReference type="PROSITE" id="PS51755">
    <property type="entry name" value="OMPR_PHOB"/>
    <property type="match status" value="1"/>
</dbReference>
<dbReference type="CDD" id="cd00383">
    <property type="entry name" value="trans_reg_C"/>
    <property type="match status" value="1"/>
</dbReference>
<dbReference type="EMBL" id="CP002048">
    <property type="protein sequence ID" value="ADI02021.1"/>
    <property type="molecule type" value="Genomic_DNA"/>
</dbReference>
<dbReference type="STRING" id="643648.Slip_1248"/>
<dbReference type="InterPro" id="IPR016032">
    <property type="entry name" value="Sig_transdc_resp-reg_C-effctor"/>
</dbReference>
<dbReference type="AlphaFoldDB" id="D7CMT6"/>
<sequence length="230" mass="25855">MVDSGAVLIVEQGEPHDKRTAIKLAPGEALIGRPWKTHHPDIPFTSLYISKKHAVLSFQDNQATITDLASRHGTQVNGNQLVPYEPYPLKHGDIISLAGGIVLLTFHNMYETEFEQTLDLTQPPANRSILPQSLVVNGDRREVLLNGKPLRLSGKDAELLIVLYENRGKAISYDEIRRRVWPERPPSPQTNVPDVGNDEITSLVYRLRKRLGQHGNLIVTIPRYGYMLDL</sequence>
<dbReference type="OrthoDB" id="9816434at2"/>
<keyword evidence="6" id="KW-1185">Reference proteome</keyword>
<dbReference type="SMART" id="SM00240">
    <property type="entry name" value="FHA"/>
    <property type="match status" value="1"/>
</dbReference>
<dbReference type="CDD" id="cd00060">
    <property type="entry name" value="FHA"/>
    <property type="match status" value="1"/>
</dbReference>
<dbReference type="InterPro" id="IPR000253">
    <property type="entry name" value="FHA_dom"/>
</dbReference>
<evidence type="ECO:0000256" key="1">
    <source>
        <dbReference type="ARBA" id="ARBA00023125"/>
    </source>
</evidence>
<evidence type="ECO:0000313" key="6">
    <source>
        <dbReference type="Proteomes" id="UP000000378"/>
    </source>
</evidence>
<dbReference type="HOGENOM" id="CLU_1204299_0_0_9"/>
<dbReference type="SUPFAM" id="SSF46894">
    <property type="entry name" value="C-terminal effector domain of the bipartite response regulators"/>
    <property type="match status" value="1"/>
</dbReference>
<dbReference type="InterPro" id="IPR050923">
    <property type="entry name" value="Cell_Proc_Reg/RNA_Proc"/>
</dbReference>
<feature type="DNA-binding region" description="OmpR/PhoB-type" evidence="2">
    <location>
        <begin position="126"/>
        <end position="230"/>
    </location>
</feature>
<dbReference type="InterPro" id="IPR036388">
    <property type="entry name" value="WH-like_DNA-bd_sf"/>
</dbReference>
<dbReference type="SUPFAM" id="SSF49879">
    <property type="entry name" value="SMAD/FHA domain"/>
    <property type="match status" value="1"/>
</dbReference>
<dbReference type="RefSeq" id="WP_013175423.1">
    <property type="nucleotide sequence ID" value="NC_014220.1"/>
</dbReference>
<dbReference type="eggNOG" id="COG1716">
    <property type="taxonomic scope" value="Bacteria"/>
</dbReference>
<dbReference type="KEGG" id="slp:Slip_1248"/>